<keyword evidence="2 4" id="KW-0560">Oxidoreductase</keyword>
<dbReference type="InterPro" id="IPR013328">
    <property type="entry name" value="6PGD_dom2"/>
</dbReference>
<feature type="compositionally biased region" description="Polar residues" evidence="5">
    <location>
        <begin position="74"/>
        <end position="84"/>
    </location>
</feature>
<feature type="domain" description="6-phosphogluconate dehydrogenase C-terminal" evidence="6">
    <location>
        <begin position="288"/>
        <end position="577"/>
    </location>
</feature>
<dbReference type="PRINTS" id="PR00076">
    <property type="entry name" value="6PGDHDRGNASE"/>
</dbReference>
<dbReference type="NCBIfam" id="NF006765">
    <property type="entry name" value="PRK09287.1"/>
    <property type="match status" value="1"/>
</dbReference>
<dbReference type="GO" id="GO:0019521">
    <property type="term" value="P:D-gluconate metabolic process"/>
    <property type="evidence" value="ECO:0007669"/>
    <property type="project" value="UniProtKB-KW"/>
</dbReference>
<dbReference type="Pfam" id="PF03446">
    <property type="entry name" value="NAD_binding_2"/>
    <property type="match status" value="1"/>
</dbReference>
<feature type="compositionally biased region" description="Basic residues" evidence="5">
    <location>
        <begin position="61"/>
        <end position="70"/>
    </location>
</feature>
<dbReference type="EC" id="1.1.1.44" evidence="4"/>
<keyword evidence="3 4" id="KW-0311">Gluconate utilization</keyword>
<dbReference type="Gene3D" id="1.10.1040.10">
    <property type="entry name" value="N-(1-d-carboxylethyl)-l-norvaline Dehydrogenase, domain 2"/>
    <property type="match status" value="1"/>
</dbReference>
<dbReference type="Gene3D" id="3.40.50.720">
    <property type="entry name" value="NAD(P)-binding Rossmann-like Domain"/>
    <property type="match status" value="1"/>
</dbReference>
<keyword evidence="4" id="KW-0521">NADP</keyword>
<dbReference type="SUPFAM" id="SSF48179">
    <property type="entry name" value="6-phosphogluconate dehydrogenase C-terminal domain-like"/>
    <property type="match status" value="1"/>
</dbReference>
<dbReference type="InterPro" id="IPR006113">
    <property type="entry name" value="6PGDH_Gnd/GntZ"/>
</dbReference>
<reference evidence="7 8" key="1">
    <citation type="submission" date="2019-12" db="EMBL/GenBank/DDBJ databases">
        <authorList>
            <person name="Kim Y.S."/>
        </authorList>
    </citation>
    <scope>NUCLEOTIDE SEQUENCE [LARGE SCALE GENOMIC DNA]</scope>
    <source>
        <strain evidence="7 8">MMS17-SY077</strain>
    </source>
</reference>
<comment type="similarity">
    <text evidence="1 4">Belongs to the 6-phosphogluconate dehydrogenase family.</text>
</comment>
<dbReference type="InterPro" id="IPR008927">
    <property type="entry name" value="6-PGluconate_DH-like_C_sf"/>
</dbReference>
<accession>A0A6I4NZ96</accession>
<comment type="caution">
    <text evidence="7">The sequence shown here is derived from an EMBL/GenBank/DDBJ whole genome shotgun (WGS) entry which is preliminary data.</text>
</comment>
<feature type="region of interest" description="Disordered" evidence="5">
    <location>
        <begin position="29"/>
        <end position="108"/>
    </location>
</feature>
<dbReference type="GO" id="GO:0004616">
    <property type="term" value="F:phosphogluconate dehydrogenase (decarboxylating) activity"/>
    <property type="evidence" value="ECO:0007669"/>
    <property type="project" value="UniProtKB-EC"/>
</dbReference>
<protein>
    <recommendedName>
        <fullName evidence="4">6-phosphogluconate dehydrogenase, decarboxylating</fullName>
        <ecNumber evidence="4">1.1.1.44</ecNumber>
    </recommendedName>
</protein>
<dbReference type="FunFam" id="1.10.1040.10:FF:000002">
    <property type="entry name" value="6-phosphogluconate dehydrogenase, decarboxylating"/>
    <property type="match status" value="1"/>
</dbReference>
<comment type="catalytic activity">
    <reaction evidence="4">
        <text>6-phospho-D-gluconate + NADP(+) = D-ribulose 5-phosphate + CO2 + NADPH</text>
        <dbReference type="Rhea" id="RHEA:10116"/>
        <dbReference type="ChEBI" id="CHEBI:16526"/>
        <dbReference type="ChEBI" id="CHEBI:57783"/>
        <dbReference type="ChEBI" id="CHEBI:58121"/>
        <dbReference type="ChEBI" id="CHEBI:58349"/>
        <dbReference type="ChEBI" id="CHEBI:58759"/>
        <dbReference type="EC" id="1.1.1.44"/>
    </reaction>
</comment>
<keyword evidence="8" id="KW-1185">Reference proteome</keyword>
<keyword evidence="4" id="KW-0570">Pentose shunt</keyword>
<gene>
    <name evidence="7" type="primary">gndA</name>
    <name evidence="7" type="ORF">GB864_13865</name>
</gene>
<evidence type="ECO:0000256" key="4">
    <source>
        <dbReference type="RuleBase" id="RU000485"/>
    </source>
</evidence>
<evidence type="ECO:0000313" key="8">
    <source>
        <dbReference type="Proteomes" id="UP000438182"/>
    </source>
</evidence>
<dbReference type="NCBIfam" id="TIGR00873">
    <property type="entry name" value="gnd"/>
    <property type="match status" value="1"/>
</dbReference>
<dbReference type="SUPFAM" id="SSF51735">
    <property type="entry name" value="NAD(P)-binding Rossmann-fold domains"/>
    <property type="match status" value="1"/>
</dbReference>
<dbReference type="Gene3D" id="1.20.5.320">
    <property type="entry name" value="6-Phosphogluconate Dehydrogenase, domain 3"/>
    <property type="match status" value="1"/>
</dbReference>
<dbReference type="Pfam" id="PF00393">
    <property type="entry name" value="6PGD"/>
    <property type="match status" value="1"/>
</dbReference>
<dbReference type="GO" id="GO:0006098">
    <property type="term" value="P:pentose-phosphate shunt"/>
    <property type="evidence" value="ECO:0007669"/>
    <property type="project" value="UniProtKB-UniPathway"/>
</dbReference>
<dbReference type="InterPro" id="IPR006183">
    <property type="entry name" value="Pgluconate_DH"/>
</dbReference>
<evidence type="ECO:0000313" key="7">
    <source>
        <dbReference type="EMBL" id="MWB99633.1"/>
    </source>
</evidence>
<proteinExistence type="inferred from homology"/>
<evidence type="ECO:0000259" key="6">
    <source>
        <dbReference type="SMART" id="SM01350"/>
    </source>
</evidence>
<dbReference type="Proteomes" id="UP000438182">
    <property type="component" value="Unassembled WGS sequence"/>
</dbReference>
<dbReference type="PANTHER" id="PTHR11811">
    <property type="entry name" value="6-PHOSPHOGLUCONATE DEHYDROGENASE"/>
    <property type="match status" value="1"/>
</dbReference>
<dbReference type="GO" id="GO:0050661">
    <property type="term" value="F:NADP binding"/>
    <property type="evidence" value="ECO:0007669"/>
    <property type="project" value="InterPro"/>
</dbReference>
<organism evidence="7 8">
    <name type="scientific">Agromyces seonyuensis</name>
    <dbReference type="NCBI Taxonomy" id="2662446"/>
    <lineage>
        <taxon>Bacteria</taxon>
        <taxon>Bacillati</taxon>
        <taxon>Actinomycetota</taxon>
        <taxon>Actinomycetes</taxon>
        <taxon>Micrococcales</taxon>
        <taxon>Microbacteriaceae</taxon>
        <taxon>Agromyces</taxon>
    </lineage>
</organism>
<name>A0A6I4NZ96_9MICO</name>
<dbReference type="EMBL" id="WSTA01000070">
    <property type="protein sequence ID" value="MWB99633.1"/>
    <property type="molecule type" value="Genomic_DNA"/>
</dbReference>
<evidence type="ECO:0000256" key="5">
    <source>
        <dbReference type="SAM" id="MobiDB-lite"/>
    </source>
</evidence>
<dbReference type="SMART" id="SM01350">
    <property type="entry name" value="6PGD"/>
    <property type="match status" value="1"/>
</dbReference>
<comment type="pathway">
    <text evidence="4">Carbohydrate degradation; pentose phosphate pathway; D-ribulose 5-phosphate from D-glucose 6-phosphate (oxidative stage): step 3/3.</text>
</comment>
<evidence type="ECO:0000256" key="1">
    <source>
        <dbReference type="ARBA" id="ARBA00008419"/>
    </source>
</evidence>
<dbReference type="InterPro" id="IPR006114">
    <property type="entry name" value="6PGDH_C"/>
</dbReference>
<dbReference type="InterPro" id="IPR006115">
    <property type="entry name" value="6PGDH_NADP-bd"/>
</dbReference>
<dbReference type="UniPathway" id="UPA00115">
    <property type="reaction ID" value="UER00410"/>
</dbReference>
<dbReference type="FunFam" id="1.20.5.320:FF:000004">
    <property type="entry name" value="6-phosphogluconate dehydrogenase, decarboxylating"/>
    <property type="match status" value="1"/>
</dbReference>
<dbReference type="AlphaFoldDB" id="A0A6I4NZ96"/>
<sequence>MVGFVSNARQRFAHSVRNSLGACFHCVDHGRPIRNRRPSPKFSARVYQPRPRPPGREPSPHRARLTRPLRRGASSETPHVTPPTTLEAIPPVLKESSVPETPTAASSSATANIGVVGLAVMGSNLARNLASREGNTVAVFNRSPERTRTLLVDHPEAGFVSSESYDDFVASLAKPRTAIIMVQAGKGTDAVISELAARFEPGDIIVDGGNANFHDTIRRENDLKPTGIHFVGMGVSGGEEGALNGPSIMPGGTAASYETLGPILKTIAARAPEDGEPCVTHVGTDGAGHFVKMVHNGIEYADMQLIAEAYDLIRQGTGKTPAEIADIFTEWNTGELESYLIEITAEVLRQVDAETGKPLVDVILDQAGAKGTGAWTVQNALELGVPVSGIAEAVFARSLSSKPAQRAAAADLPGPAQQWQADDADAFIEEVRQALYSSKIIAYSQGFDEIIAGAEQFGWDVQKGEIAKIWRAGCIIRARFLNRIADAYAEDPSLVALVVAPYFRNAVVEGEPAWRKVVATAALAGIPTPAFSSSLAYYDGLRAPRLPAALIQGQRDFFGAHTYKRVDKDGVFHTLWSGDRTEIETEPSWH</sequence>
<evidence type="ECO:0000256" key="2">
    <source>
        <dbReference type="ARBA" id="ARBA00023002"/>
    </source>
</evidence>
<evidence type="ECO:0000256" key="3">
    <source>
        <dbReference type="ARBA" id="ARBA00023064"/>
    </source>
</evidence>
<feature type="compositionally biased region" description="Low complexity" evidence="5">
    <location>
        <begin position="96"/>
        <end position="108"/>
    </location>
</feature>
<dbReference type="InterPro" id="IPR036291">
    <property type="entry name" value="NAD(P)-bd_dom_sf"/>
</dbReference>